<dbReference type="EMBL" id="VIWP01000015">
    <property type="protein sequence ID" value="TWF46314.1"/>
    <property type="molecule type" value="Genomic_DNA"/>
</dbReference>
<organism evidence="1 2">
    <name type="scientific">Neorhizobium alkalisoli</name>
    <dbReference type="NCBI Taxonomy" id="528178"/>
    <lineage>
        <taxon>Bacteria</taxon>
        <taxon>Pseudomonadati</taxon>
        <taxon>Pseudomonadota</taxon>
        <taxon>Alphaproteobacteria</taxon>
        <taxon>Hyphomicrobiales</taxon>
        <taxon>Rhizobiaceae</taxon>
        <taxon>Rhizobium/Agrobacterium group</taxon>
        <taxon>Neorhizobium</taxon>
    </lineage>
</organism>
<sequence length="229" mass="25534">MTATAANQRTNASQLLVESISRHYAESGYKYLTKIIVSLLIEKPEEAQAFLMRLTNNAIPIDEFSPELDAATSVAFSVMSRDQSTASLTNLLAQQMQAMQAGMPFVQQQHIYETLSRLAETAGFKNTSLFFADPATLPPPPPPPPPVDPNASIVEIEKLKASLKAQSDEADRQFQMQKITAELDLKRVELQQEFDLKRIELELKYAKPIEHQAVEVVQALPIYPEGYAE</sequence>
<keyword evidence="2" id="KW-1185">Reference proteome</keyword>
<protein>
    <submittedName>
        <fullName evidence="1">Uncharacterized protein</fullName>
    </submittedName>
</protein>
<name>A0A561Q7F2_9HYPH</name>
<dbReference type="InterPro" id="IPR056909">
    <property type="entry name" value="SU10_portal"/>
</dbReference>
<proteinExistence type="predicted"/>
<dbReference type="Proteomes" id="UP000320653">
    <property type="component" value="Unassembled WGS sequence"/>
</dbReference>
<accession>A0A561Q7F2</accession>
<dbReference type="AlphaFoldDB" id="A0A561Q7F2"/>
<gene>
    <name evidence="1" type="ORF">FHW37_1159</name>
</gene>
<evidence type="ECO:0000313" key="2">
    <source>
        <dbReference type="Proteomes" id="UP000320653"/>
    </source>
</evidence>
<dbReference type="Pfam" id="PF23899">
    <property type="entry name" value="SU10_portal"/>
    <property type="match status" value="1"/>
</dbReference>
<evidence type="ECO:0000313" key="1">
    <source>
        <dbReference type="EMBL" id="TWF46314.1"/>
    </source>
</evidence>
<comment type="caution">
    <text evidence="1">The sequence shown here is derived from an EMBL/GenBank/DDBJ whole genome shotgun (WGS) entry which is preliminary data.</text>
</comment>
<dbReference type="RefSeq" id="WP_246691001.1">
    <property type="nucleotide sequence ID" value="NZ_VIWP01000015.1"/>
</dbReference>
<reference evidence="1 2" key="1">
    <citation type="submission" date="2019-06" db="EMBL/GenBank/DDBJ databases">
        <title>Sorghum-associated microbial communities from plants grown in Nebraska, USA.</title>
        <authorList>
            <person name="Schachtman D."/>
        </authorList>
    </citation>
    <scope>NUCLEOTIDE SEQUENCE [LARGE SCALE GENOMIC DNA]</scope>
    <source>
        <strain evidence="1 2">1225</strain>
    </source>
</reference>